<dbReference type="PROSITE" id="PS51257">
    <property type="entry name" value="PROKAR_LIPOPROTEIN"/>
    <property type="match status" value="1"/>
</dbReference>
<keyword evidence="6" id="KW-1185">Reference proteome</keyword>
<dbReference type="Pfam" id="PF08534">
    <property type="entry name" value="Redoxin"/>
    <property type="match status" value="1"/>
</dbReference>
<evidence type="ECO:0000256" key="2">
    <source>
        <dbReference type="ARBA" id="ARBA00022748"/>
    </source>
</evidence>
<dbReference type="AlphaFoldDB" id="A0A1M5A710"/>
<protein>
    <submittedName>
        <fullName evidence="5">Thiol-disulfide isomerase or thioredoxin</fullName>
    </submittedName>
</protein>
<keyword evidence="5" id="KW-0413">Isomerase</keyword>
<dbReference type="InterPro" id="IPR017937">
    <property type="entry name" value="Thioredoxin_CS"/>
</dbReference>
<keyword evidence="2" id="KW-0201">Cytochrome c-type biogenesis</keyword>
<dbReference type="PANTHER" id="PTHR42852">
    <property type="entry name" value="THIOL:DISULFIDE INTERCHANGE PROTEIN DSBE"/>
    <property type="match status" value="1"/>
</dbReference>
<organism evidence="5 6">
    <name type="scientific">Flavisolibacter ginsengisoli DSM 18119</name>
    <dbReference type="NCBI Taxonomy" id="1121884"/>
    <lineage>
        <taxon>Bacteria</taxon>
        <taxon>Pseudomonadati</taxon>
        <taxon>Bacteroidota</taxon>
        <taxon>Chitinophagia</taxon>
        <taxon>Chitinophagales</taxon>
        <taxon>Chitinophagaceae</taxon>
        <taxon>Flavisolibacter</taxon>
    </lineage>
</organism>
<dbReference type="PROSITE" id="PS51352">
    <property type="entry name" value="THIOREDOXIN_2"/>
    <property type="match status" value="1"/>
</dbReference>
<dbReference type="SUPFAM" id="SSF52833">
    <property type="entry name" value="Thioredoxin-like"/>
    <property type="match status" value="1"/>
</dbReference>
<reference evidence="5 6" key="1">
    <citation type="submission" date="2016-11" db="EMBL/GenBank/DDBJ databases">
        <authorList>
            <person name="Jaros S."/>
            <person name="Januszkiewicz K."/>
            <person name="Wedrychowicz H."/>
        </authorList>
    </citation>
    <scope>NUCLEOTIDE SEQUENCE [LARGE SCALE GENOMIC DNA]</scope>
    <source>
        <strain evidence="5 6">DSM 18119</strain>
    </source>
</reference>
<dbReference type="InterPro" id="IPR013740">
    <property type="entry name" value="Redoxin"/>
</dbReference>
<dbReference type="GO" id="GO:0017004">
    <property type="term" value="P:cytochrome complex assembly"/>
    <property type="evidence" value="ECO:0007669"/>
    <property type="project" value="UniProtKB-KW"/>
</dbReference>
<dbReference type="PROSITE" id="PS00194">
    <property type="entry name" value="THIOREDOXIN_1"/>
    <property type="match status" value="1"/>
</dbReference>
<dbReference type="Gene3D" id="3.40.30.10">
    <property type="entry name" value="Glutaredoxin"/>
    <property type="match status" value="1"/>
</dbReference>
<dbReference type="Proteomes" id="UP000184048">
    <property type="component" value="Unassembled WGS sequence"/>
</dbReference>
<feature type="domain" description="Thioredoxin" evidence="4">
    <location>
        <begin position="44"/>
        <end position="179"/>
    </location>
</feature>
<proteinExistence type="predicted"/>
<accession>A0A1M5A710</accession>
<dbReference type="GO" id="GO:0030313">
    <property type="term" value="C:cell envelope"/>
    <property type="evidence" value="ECO:0007669"/>
    <property type="project" value="UniProtKB-SubCell"/>
</dbReference>
<gene>
    <name evidence="5" type="ORF">SAMN02745131_02161</name>
</gene>
<dbReference type="PANTHER" id="PTHR42852:SF13">
    <property type="entry name" value="PROTEIN DIPZ"/>
    <property type="match status" value="1"/>
</dbReference>
<dbReference type="GO" id="GO:0016853">
    <property type="term" value="F:isomerase activity"/>
    <property type="evidence" value="ECO:0007669"/>
    <property type="project" value="UniProtKB-KW"/>
</dbReference>
<sequence length="179" mass="20197">MNRLRIIVTVFVIMVITACKENIAKTNDNNAIVEQSNSESNTAGATKESLPEFLLMDVNGNPVNLQNFRGKKIFVNLWATWCPPCRAEIPSIEKLYRATDTNKVAFIMVSLDDNFEKAKKYANKKKLKLPIYYPQKSLTGIFNVSSIPSTFIFDESGNLIQSIEGAADYNTSQFRDMLK</sequence>
<dbReference type="InterPro" id="IPR050553">
    <property type="entry name" value="Thioredoxin_ResA/DsbE_sf"/>
</dbReference>
<dbReference type="CDD" id="cd02966">
    <property type="entry name" value="TlpA_like_family"/>
    <property type="match status" value="1"/>
</dbReference>
<evidence type="ECO:0000313" key="5">
    <source>
        <dbReference type="EMBL" id="SHF25945.1"/>
    </source>
</evidence>
<comment type="subcellular location">
    <subcellularLocation>
        <location evidence="1">Cell envelope</location>
    </subcellularLocation>
</comment>
<evidence type="ECO:0000313" key="6">
    <source>
        <dbReference type="Proteomes" id="UP000184048"/>
    </source>
</evidence>
<evidence type="ECO:0000256" key="1">
    <source>
        <dbReference type="ARBA" id="ARBA00004196"/>
    </source>
</evidence>
<dbReference type="STRING" id="1121884.SAMN02745131_02161"/>
<keyword evidence="3" id="KW-0676">Redox-active center</keyword>
<dbReference type="EMBL" id="FQUU01000008">
    <property type="protein sequence ID" value="SHF25945.1"/>
    <property type="molecule type" value="Genomic_DNA"/>
</dbReference>
<evidence type="ECO:0000259" key="4">
    <source>
        <dbReference type="PROSITE" id="PS51352"/>
    </source>
</evidence>
<evidence type="ECO:0000256" key="3">
    <source>
        <dbReference type="ARBA" id="ARBA00023284"/>
    </source>
</evidence>
<dbReference type="InterPro" id="IPR013766">
    <property type="entry name" value="Thioredoxin_domain"/>
</dbReference>
<dbReference type="GO" id="GO:0016491">
    <property type="term" value="F:oxidoreductase activity"/>
    <property type="evidence" value="ECO:0007669"/>
    <property type="project" value="InterPro"/>
</dbReference>
<dbReference type="InterPro" id="IPR036249">
    <property type="entry name" value="Thioredoxin-like_sf"/>
</dbReference>
<name>A0A1M5A710_9BACT</name>